<sequence>MAIRIIDPQRFILSAAVVDWTEVYRRYPNDRSASEIAMQRGISTRVVQLRWLLDPKLGYPTEPFRVWRRPSRPMESERPIAFTVYGSFPGIKVYVWQNPVVFLRAQIRVDAASVSVIAYAGAPFGSAVAGWENLNTGFHTVTFSGSSIACIVVVGDAHVDGLAGLTGQDDIEGEEWEPLERVGLPVNRDEWSGIFDLDVEQGFESELTEPFKAAELRFLRGAPFYGWEDLIEAETPAPAWALADPRLILKALEADLERALRKMITTHPPQNHHQFAWGQPMAINAGAQTAETRYAPIRMLMLGAASDPLFSLVAGFGTAFDSVDGWDYMVTARYSHGLDGASEPVEYAAVVQAPKQATIPPRPANLGATFEGLTPPEIRDQLYRGVVRLAWDKLPDITPFRIASYAAARLAIDPPSDIVSLMGGRKFDPLVPQPISATTSLANEQETGTLRSLDEGYRIEPASIPNRLLYAVAHQDLFGLWSPWSSTEHTLQEPPVQSARILSARFDVESAASAVCPANLIVDLTWDWAVRSPERLVLVGKLYAASKPGQPPDSPEIPAGLQNAFPGPAAGTPLVVNFAGNDSGSVTGAMLEYISDDGKERLAVPVVVAGPRRYRLTIPGFSLDFTSAGHVGMALWARGQEHIAPQRTGPWSNEPTVSSASDPRPPVITLIREEVELASLPDGRGEHRARLDWPRIAGAVGYYIYETTESKLRTDPDLAAEIVKQRSEGGGEGTNTSEALPGETLADRLLTLRNALHERPVRRPFIRVNATPITGLDAEVVIPRGSKDIHMYIVLGVSAGQVESSWPDLNDPHREKRFRAFVAPQIAAPSPPVLEVTLDKVAEYGYRACLAIETRPGAVVERLEIFRTRVEDAALQVDTMGPPIATITGSDAEWRVTPVTGTGPGDAQPLGIIRGYDQPDGSWKRVFYRAVAWSGNDPSRALYGGRSQPSAAMAIVVPPAAPPELAPIVADRPEGALSGVRFATTSPAPVDTTPLGPHRIKVEVVAITLDGSLYPVFAYPELPAAGVPDDTLGGVPTAPGVGLWREETAGDNRYCVLVSEDSVEDAVRIRIRILLTDPLGRTTERVLDAPGAATLPAPDIVDPTLTAMPGKGVIFGFKSHAPIPATPIGPYVLQVQFWSYDSPSPDTPVVVSADLPNIKLLQSLLDPFSEARPISLRRGKPAGGVTHFSVYLRGKGLLAVKLLGPDGQAADVTAKVE</sequence>
<evidence type="ECO:0000313" key="1">
    <source>
        <dbReference type="EMBL" id="BBA32563.1"/>
    </source>
</evidence>
<dbReference type="EMBL" id="AP017928">
    <property type="protein sequence ID" value="BBA32563.1"/>
    <property type="molecule type" value="Genomic_DNA"/>
</dbReference>
<protein>
    <submittedName>
        <fullName evidence="1">Uncharacterized protein</fullName>
    </submittedName>
</protein>
<dbReference type="RefSeq" id="WP_119628337.1">
    <property type="nucleotide sequence ID" value="NZ_AP017928.1"/>
</dbReference>
<keyword evidence="2" id="KW-1185">Reference proteome</keyword>
<dbReference type="Proteomes" id="UP000266313">
    <property type="component" value="Chromosome"/>
</dbReference>
<accession>A0A250KLL3</accession>
<name>A0A250KLL3_9GAMM</name>
<evidence type="ECO:0000313" key="2">
    <source>
        <dbReference type="Proteomes" id="UP000266313"/>
    </source>
</evidence>
<dbReference type="KEGG" id="mmai:sS8_0598"/>
<proteinExistence type="predicted"/>
<gene>
    <name evidence="1" type="ORF">sS8_0598</name>
</gene>
<organism evidence="1 2">
    <name type="scientific">Methylocaldum marinum</name>
    <dbReference type="NCBI Taxonomy" id="1432792"/>
    <lineage>
        <taxon>Bacteria</taxon>
        <taxon>Pseudomonadati</taxon>
        <taxon>Pseudomonadota</taxon>
        <taxon>Gammaproteobacteria</taxon>
        <taxon>Methylococcales</taxon>
        <taxon>Methylococcaceae</taxon>
        <taxon>Methylocaldum</taxon>
    </lineage>
</organism>
<dbReference type="OrthoDB" id="1490305at2"/>
<dbReference type="AlphaFoldDB" id="A0A250KLL3"/>
<reference evidence="1 2" key="1">
    <citation type="submission" date="2016-12" db="EMBL/GenBank/DDBJ databases">
        <title>Genome sequencing of Methylocaldum marinum.</title>
        <authorList>
            <person name="Takeuchi M."/>
            <person name="Kamagata Y."/>
            <person name="Hiraoka S."/>
            <person name="Oshima K."/>
            <person name="Hattori M."/>
            <person name="Iwasaki W."/>
        </authorList>
    </citation>
    <scope>NUCLEOTIDE SEQUENCE [LARGE SCALE GENOMIC DNA]</scope>
    <source>
        <strain evidence="1 2">S8</strain>
    </source>
</reference>